<feature type="region of interest" description="Disordered" evidence="1">
    <location>
        <begin position="251"/>
        <end position="277"/>
    </location>
</feature>
<dbReference type="AlphaFoldDB" id="A0AAV2SRZ1"/>
<evidence type="ECO:0000256" key="1">
    <source>
        <dbReference type="SAM" id="MobiDB-lite"/>
    </source>
</evidence>
<organism evidence="3 4">
    <name type="scientific">Meganyctiphanes norvegica</name>
    <name type="common">Northern krill</name>
    <name type="synonym">Thysanopoda norvegica</name>
    <dbReference type="NCBI Taxonomy" id="48144"/>
    <lineage>
        <taxon>Eukaryota</taxon>
        <taxon>Metazoa</taxon>
        <taxon>Ecdysozoa</taxon>
        <taxon>Arthropoda</taxon>
        <taxon>Crustacea</taxon>
        <taxon>Multicrustacea</taxon>
        <taxon>Malacostraca</taxon>
        <taxon>Eumalacostraca</taxon>
        <taxon>Eucarida</taxon>
        <taxon>Euphausiacea</taxon>
        <taxon>Euphausiidae</taxon>
        <taxon>Meganyctiphanes</taxon>
    </lineage>
</organism>
<feature type="domain" description="Chitin-binding type-2" evidence="2">
    <location>
        <begin position="31"/>
        <end position="90"/>
    </location>
</feature>
<protein>
    <recommendedName>
        <fullName evidence="2">Chitin-binding type-2 domain-containing protein</fullName>
    </recommendedName>
</protein>
<evidence type="ECO:0000313" key="3">
    <source>
        <dbReference type="EMBL" id="CAL4244833.1"/>
    </source>
</evidence>
<gene>
    <name evidence="3" type="ORF">MNOR_LOCUS40985</name>
</gene>
<accession>A0AAV2SRZ1</accession>
<keyword evidence="4" id="KW-1185">Reference proteome</keyword>
<feature type="domain" description="Chitin-binding type-2" evidence="2">
    <location>
        <begin position="303"/>
        <end position="359"/>
    </location>
</feature>
<dbReference type="EMBL" id="CAXKWB010137433">
    <property type="protein sequence ID" value="CAL4244833.1"/>
    <property type="molecule type" value="Genomic_DNA"/>
</dbReference>
<proteinExistence type="predicted"/>
<reference evidence="3 4" key="1">
    <citation type="submission" date="2024-05" db="EMBL/GenBank/DDBJ databases">
        <authorList>
            <person name="Wallberg A."/>
        </authorList>
    </citation>
    <scope>NUCLEOTIDE SEQUENCE [LARGE SCALE GENOMIC DNA]</scope>
</reference>
<name>A0AAV2SRZ1_MEGNR</name>
<dbReference type="Proteomes" id="UP001497623">
    <property type="component" value="Unassembled WGS sequence"/>
</dbReference>
<comment type="caution">
    <text evidence="3">The sequence shown here is derived from an EMBL/GenBank/DDBJ whole genome shotgun (WGS) entry which is preliminary data.</text>
</comment>
<dbReference type="GO" id="GO:0008061">
    <property type="term" value="F:chitin binding"/>
    <property type="evidence" value="ECO:0007669"/>
    <property type="project" value="InterPro"/>
</dbReference>
<feature type="domain" description="Chitin-binding type-2" evidence="2">
    <location>
        <begin position="175"/>
        <end position="234"/>
    </location>
</feature>
<evidence type="ECO:0000259" key="2">
    <source>
        <dbReference type="SMART" id="SM00494"/>
    </source>
</evidence>
<sequence length="361" mass="37989">VASCACVMPMGNEFTGRAYIDHWLRVFAPPDDCDGATAGELVPNKADCHNFYVCLGDGEISPTSFPCGDDYECFYPAVGGCTTDATECEAVCAGGGGGEGCATECPDPVTVTTIVASSDCTKFKLCFAPPSAAPYSWYDQSTRGEVEISCPSDTPFFNGAECGTDKAACCSCQIGTCVYETERLPDPNDCHSYLQCVDADGDGTVDPDPVGPIPCENGGSFDGTACTANTNCENACDAGATTPAATTSVPFTTPVDTTSTTPHYTTSVPLTTPADTTSDAVTTETATIGTTTTFDGCIDLSHYTCPALWHYARCPYCDPSYIICDSMTMEPRYGWCPDDLAFNPNPDYPYCIPSGNCPFNP</sequence>
<dbReference type="InterPro" id="IPR002557">
    <property type="entry name" value="Chitin-bd_dom"/>
</dbReference>
<dbReference type="GO" id="GO:0005576">
    <property type="term" value="C:extracellular region"/>
    <property type="evidence" value="ECO:0007669"/>
    <property type="project" value="InterPro"/>
</dbReference>
<evidence type="ECO:0000313" key="4">
    <source>
        <dbReference type="Proteomes" id="UP001497623"/>
    </source>
</evidence>
<feature type="non-terminal residue" evidence="3">
    <location>
        <position position="1"/>
    </location>
</feature>
<dbReference type="SMART" id="SM00494">
    <property type="entry name" value="ChtBD2"/>
    <property type="match status" value="3"/>
</dbReference>